<evidence type="ECO:0000256" key="1">
    <source>
        <dbReference type="SAM" id="MobiDB-lite"/>
    </source>
</evidence>
<feature type="compositionally biased region" description="Basic residues" evidence="1">
    <location>
        <begin position="304"/>
        <end position="314"/>
    </location>
</feature>
<accession>A0A8H6SF20</accession>
<gene>
    <name evidence="2" type="ORF">HMN09_01073300</name>
</gene>
<feature type="region of interest" description="Disordered" evidence="1">
    <location>
        <begin position="249"/>
        <end position="269"/>
    </location>
</feature>
<reference evidence="2" key="1">
    <citation type="submission" date="2020-05" db="EMBL/GenBank/DDBJ databases">
        <title>Mycena genomes resolve the evolution of fungal bioluminescence.</title>
        <authorList>
            <person name="Tsai I.J."/>
        </authorList>
    </citation>
    <scope>NUCLEOTIDE SEQUENCE</scope>
    <source>
        <strain evidence="2">110903Hualien_Pintung</strain>
    </source>
</reference>
<dbReference type="AlphaFoldDB" id="A0A8H6SF20"/>
<feature type="region of interest" description="Disordered" evidence="1">
    <location>
        <begin position="91"/>
        <end position="132"/>
    </location>
</feature>
<name>A0A8H6SF20_MYCCL</name>
<feature type="compositionally biased region" description="Low complexity" evidence="1">
    <location>
        <begin position="93"/>
        <end position="125"/>
    </location>
</feature>
<proteinExistence type="predicted"/>
<protein>
    <submittedName>
        <fullName evidence="2">Uncharacterized protein</fullName>
    </submittedName>
</protein>
<feature type="compositionally biased region" description="Acidic residues" evidence="1">
    <location>
        <begin position="10"/>
        <end position="20"/>
    </location>
</feature>
<evidence type="ECO:0000313" key="2">
    <source>
        <dbReference type="EMBL" id="KAF7296650.1"/>
    </source>
</evidence>
<sequence>MDTHNFFAGDESDHEDDELSDYAPALGPSRAQSPAQGEQRRQSRPPSRARRSRPPTRASSPEQFVPLSRHIRLERQVAGISEKLDQVLEHVKSSGTSPPRGGTGTGRDQQPPSADPAAATSPADARASRRKPPWKITLAQAIRHLLEKLCPADRLVLQTVDDGDHFYYQTTGVKRTTLQDHRLAIMFAGRIRNVRKVAKRQARESPADTAKRLSKTRVRTRMHTTLNRRLETAKSNPLLAHHVPLLQQLGVDGTSSDESDREDPSGPRYYRHTLPFLSDECVAWKHKFDTVATTQAPAAEVPRRGNHTRVRRAKAVPSPSRRNGWLPNLPHNAYKPEWLAANPVRASRLREDVVYDFSFPEQYGL</sequence>
<feature type="region of interest" description="Disordered" evidence="1">
    <location>
        <begin position="295"/>
        <end position="324"/>
    </location>
</feature>
<evidence type="ECO:0000313" key="3">
    <source>
        <dbReference type="Proteomes" id="UP000613580"/>
    </source>
</evidence>
<keyword evidence="3" id="KW-1185">Reference proteome</keyword>
<dbReference type="Proteomes" id="UP000613580">
    <property type="component" value="Unassembled WGS sequence"/>
</dbReference>
<dbReference type="EMBL" id="JACAZE010000016">
    <property type="protein sequence ID" value="KAF7296650.1"/>
    <property type="molecule type" value="Genomic_DNA"/>
</dbReference>
<feature type="region of interest" description="Disordered" evidence="1">
    <location>
        <begin position="1"/>
        <end position="70"/>
    </location>
</feature>
<organism evidence="2 3">
    <name type="scientific">Mycena chlorophos</name>
    <name type="common">Agaric fungus</name>
    <name type="synonym">Agaricus chlorophos</name>
    <dbReference type="NCBI Taxonomy" id="658473"/>
    <lineage>
        <taxon>Eukaryota</taxon>
        <taxon>Fungi</taxon>
        <taxon>Dikarya</taxon>
        <taxon>Basidiomycota</taxon>
        <taxon>Agaricomycotina</taxon>
        <taxon>Agaricomycetes</taxon>
        <taxon>Agaricomycetidae</taxon>
        <taxon>Agaricales</taxon>
        <taxon>Marasmiineae</taxon>
        <taxon>Mycenaceae</taxon>
        <taxon>Mycena</taxon>
    </lineage>
</organism>
<dbReference type="OrthoDB" id="3224221at2759"/>
<comment type="caution">
    <text evidence="2">The sequence shown here is derived from an EMBL/GenBank/DDBJ whole genome shotgun (WGS) entry which is preliminary data.</text>
</comment>